<keyword evidence="3" id="KW-1185">Reference proteome</keyword>
<name>A0A7J6UYQ5_THATH</name>
<organism evidence="2 3">
    <name type="scientific">Thalictrum thalictroides</name>
    <name type="common">Rue-anemone</name>
    <name type="synonym">Anemone thalictroides</name>
    <dbReference type="NCBI Taxonomy" id="46969"/>
    <lineage>
        <taxon>Eukaryota</taxon>
        <taxon>Viridiplantae</taxon>
        <taxon>Streptophyta</taxon>
        <taxon>Embryophyta</taxon>
        <taxon>Tracheophyta</taxon>
        <taxon>Spermatophyta</taxon>
        <taxon>Magnoliopsida</taxon>
        <taxon>Ranunculales</taxon>
        <taxon>Ranunculaceae</taxon>
        <taxon>Thalictroideae</taxon>
        <taxon>Thalictrum</taxon>
    </lineage>
</organism>
<keyword evidence="1" id="KW-0472">Membrane</keyword>
<protein>
    <submittedName>
        <fullName evidence="2">Uncharacterized protein</fullName>
    </submittedName>
</protein>
<dbReference type="AlphaFoldDB" id="A0A7J6UYQ5"/>
<keyword evidence="1" id="KW-1133">Transmembrane helix</keyword>
<evidence type="ECO:0000313" key="3">
    <source>
        <dbReference type="Proteomes" id="UP000554482"/>
    </source>
</evidence>
<accession>A0A7J6UYQ5</accession>
<sequence length="86" mass="9608">MGCADILHIWYSSFALLWFIGCVWLPANGNISFLLRSIKLNCETVLTVFVVDVAPLLNHLCTCRKSFLPSQDYRIFNGAANAGKTK</sequence>
<feature type="non-terminal residue" evidence="2">
    <location>
        <position position="86"/>
    </location>
</feature>
<proteinExistence type="predicted"/>
<reference evidence="2 3" key="1">
    <citation type="submission" date="2020-06" db="EMBL/GenBank/DDBJ databases">
        <title>Transcriptomic and genomic resources for Thalictrum thalictroides and T. hernandezii: Facilitating candidate gene discovery in an emerging model plant lineage.</title>
        <authorList>
            <person name="Arias T."/>
            <person name="Riano-Pachon D.M."/>
            <person name="Di Stilio V.S."/>
        </authorList>
    </citation>
    <scope>NUCLEOTIDE SEQUENCE [LARGE SCALE GENOMIC DNA]</scope>
    <source>
        <strain evidence="3">cv. WT478/WT964</strain>
        <tissue evidence="2">Leaves</tissue>
    </source>
</reference>
<gene>
    <name evidence="2" type="ORF">FRX31_032655</name>
</gene>
<dbReference type="EMBL" id="JABWDY010040958">
    <property type="protein sequence ID" value="KAF5177757.1"/>
    <property type="molecule type" value="Genomic_DNA"/>
</dbReference>
<feature type="transmembrane region" description="Helical" evidence="1">
    <location>
        <begin position="6"/>
        <end position="27"/>
    </location>
</feature>
<keyword evidence="1" id="KW-0812">Transmembrane</keyword>
<evidence type="ECO:0000256" key="1">
    <source>
        <dbReference type="SAM" id="Phobius"/>
    </source>
</evidence>
<dbReference type="Proteomes" id="UP000554482">
    <property type="component" value="Unassembled WGS sequence"/>
</dbReference>
<comment type="caution">
    <text evidence="2">The sequence shown here is derived from an EMBL/GenBank/DDBJ whole genome shotgun (WGS) entry which is preliminary data.</text>
</comment>
<evidence type="ECO:0000313" key="2">
    <source>
        <dbReference type="EMBL" id="KAF5177757.1"/>
    </source>
</evidence>